<dbReference type="EMBL" id="CAQQ02165943">
    <property type="status" value="NOT_ANNOTATED_CDS"/>
    <property type="molecule type" value="Genomic_DNA"/>
</dbReference>
<keyword evidence="4" id="KW-1185">Reference proteome</keyword>
<sequence>MDYPSCAPDISSSTSSSSPASPHRMKLRVTDIFTIFILLLISITNSIWPSLSVSTNHNQRTVLV</sequence>
<reference evidence="3" key="2">
    <citation type="submission" date="2015-06" db="UniProtKB">
        <authorList>
            <consortium name="EnsemblMetazoa"/>
        </authorList>
    </citation>
    <scope>IDENTIFICATION</scope>
</reference>
<protein>
    <recommendedName>
        <fullName evidence="5">Transmembrane protein</fullName>
    </recommendedName>
</protein>
<dbReference type="AlphaFoldDB" id="T1GRU0"/>
<evidence type="ECO:0000313" key="4">
    <source>
        <dbReference type="Proteomes" id="UP000015102"/>
    </source>
</evidence>
<dbReference type="EMBL" id="CAQQ02165944">
    <property type="status" value="NOT_ANNOTATED_CDS"/>
    <property type="molecule type" value="Genomic_DNA"/>
</dbReference>
<feature type="region of interest" description="Disordered" evidence="1">
    <location>
        <begin position="1"/>
        <end position="23"/>
    </location>
</feature>
<keyword evidence="2" id="KW-0812">Transmembrane</keyword>
<evidence type="ECO:0008006" key="5">
    <source>
        <dbReference type="Google" id="ProtNLM"/>
    </source>
</evidence>
<evidence type="ECO:0000256" key="2">
    <source>
        <dbReference type="SAM" id="Phobius"/>
    </source>
</evidence>
<dbReference type="EnsemblMetazoa" id="MESCA006381-RA">
    <property type="protein sequence ID" value="MESCA006381-PA"/>
    <property type="gene ID" value="MESCA006381"/>
</dbReference>
<dbReference type="EMBL" id="CAQQ02165942">
    <property type="status" value="NOT_ANNOTATED_CDS"/>
    <property type="molecule type" value="Genomic_DNA"/>
</dbReference>
<organism evidence="3 4">
    <name type="scientific">Megaselia scalaris</name>
    <name type="common">Humpbacked fly</name>
    <name type="synonym">Phora scalaris</name>
    <dbReference type="NCBI Taxonomy" id="36166"/>
    <lineage>
        <taxon>Eukaryota</taxon>
        <taxon>Metazoa</taxon>
        <taxon>Ecdysozoa</taxon>
        <taxon>Arthropoda</taxon>
        <taxon>Hexapoda</taxon>
        <taxon>Insecta</taxon>
        <taxon>Pterygota</taxon>
        <taxon>Neoptera</taxon>
        <taxon>Endopterygota</taxon>
        <taxon>Diptera</taxon>
        <taxon>Brachycera</taxon>
        <taxon>Muscomorpha</taxon>
        <taxon>Platypezoidea</taxon>
        <taxon>Phoridae</taxon>
        <taxon>Megaseliini</taxon>
        <taxon>Megaselia</taxon>
    </lineage>
</organism>
<name>T1GRU0_MEGSC</name>
<accession>T1GRU0</accession>
<feature type="transmembrane region" description="Helical" evidence="2">
    <location>
        <begin position="29"/>
        <end position="48"/>
    </location>
</feature>
<evidence type="ECO:0000313" key="3">
    <source>
        <dbReference type="EnsemblMetazoa" id="MESCA006381-PA"/>
    </source>
</evidence>
<reference evidence="4" key="1">
    <citation type="submission" date="2013-02" db="EMBL/GenBank/DDBJ databases">
        <authorList>
            <person name="Hughes D."/>
        </authorList>
    </citation>
    <scope>NUCLEOTIDE SEQUENCE</scope>
    <source>
        <strain>Durham</strain>
        <strain evidence="4">NC isolate 2 -- Noor lab</strain>
    </source>
</reference>
<evidence type="ECO:0000256" key="1">
    <source>
        <dbReference type="SAM" id="MobiDB-lite"/>
    </source>
</evidence>
<feature type="compositionally biased region" description="Low complexity" evidence="1">
    <location>
        <begin position="1"/>
        <end position="22"/>
    </location>
</feature>
<keyword evidence="2" id="KW-0472">Membrane</keyword>
<proteinExistence type="predicted"/>
<dbReference type="Proteomes" id="UP000015102">
    <property type="component" value="Unassembled WGS sequence"/>
</dbReference>
<dbReference type="HOGENOM" id="CLU_2870173_0_0_1"/>
<keyword evidence="2" id="KW-1133">Transmembrane helix</keyword>